<gene>
    <name evidence="2" type="ORF">SAMN05660662_0752</name>
</gene>
<dbReference type="Proteomes" id="UP000199406">
    <property type="component" value="Unassembled WGS sequence"/>
</dbReference>
<name>A0A1G7HPS0_9ACTN</name>
<keyword evidence="1" id="KW-1133">Transmembrane helix</keyword>
<accession>A0A1G7HPS0</accession>
<feature type="transmembrane region" description="Helical" evidence="1">
    <location>
        <begin position="59"/>
        <end position="78"/>
    </location>
</feature>
<sequence>MARTPDSRRGAAFRRWLHGLPRTTRQFVVTGLVIGWLAVWYAALLAIKGSIGDDDVGWADPLSSMIGPLIGIALAFWLRRRALGSFGGVWEFDSAVRRRRLPDDADPAAWGPLLEKGGRFQRGARRFALGLTVTAVVVMVIGFAWAGFGWIAVLVAALVGVVAVALLEFASRRQTARIDDLRDQLRGLEDRGRLTPGD</sequence>
<protein>
    <submittedName>
        <fullName evidence="2">Uncharacterized protein</fullName>
    </submittedName>
</protein>
<dbReference type="EMBL" id="FNBT01000001">
    <property type="protein sequence ID" value="SDF02400.1"/>
    <property type="molecule type" value="Genomic_DNA"/>
</dbReference>
<evidence type="ECO:0000256" key="1">
    <source>
        <dbReference type="SAM" id="Phobius"/>
    </source>
</evidence>
<keyword evidence="3" id="KW-1185">Reference proteome</keyword>
<keyword evidence="1" id="KW-0472">Membrane</keyword>
<evidence type="ECO:0000313" key="3">
    <source>
        <dbReference type="Proteomes" id="UP000199406"/>
    </source>
</evidence>
<keyword evidence="1" id="KW-0812">Transmembrane</keyword>
<organism evidence="2 3">
    <name type="scientific">Blastococcus aurantiacus</name>
    <dbReference type="NCBI Taxonomy" id="1550231"/>
    <lineage>
        <taxon>Bacteria</taxon>
        <taxon>Bacillati</taxon>
        <taxon>Actinomycetota</taxon>
        <taxon>Actinomycetes</taxon>
        <taxon>Geodermatophilales</taxon>
        <taxon>Geodermatophilaceae</taxon>
        <taxon>Blastococcus</taxon>
    </lineage>
</organism>
<proteinExistence type="predicted"/>
<feature type="transmembrane region" description="Helical" evidence="1">
    <location>
        <begin position="27"/>
        <end position="47"/>
    </location>
</feature>
<feature type="transmembrane region" description="Helical" evidence="1">
    <location>
        <begin position="127"/>
        <end position="145"/>
    </location>
</feature>
<dbReference type="RefSeq" id="WP_091763734.1">
    <property type="nucleotide sequence ID" value="NZ_FNBT01000001.1"/>
</dbReference>
<reference evidence="3" key="1">
    <citation type="submission" date="2016-10" db="EMBL/GenBank/DDBJ databases">
        <authorList>
            <person name="Varghese N."/>
            <person name="Submissions S."/>
        </authorList>
    </citation>
    <scope>NUCLEOTIDE SEQUENCE [LARGE SCALE GENOMIC DNA]</scope>
    <source>
        <strain evidence="3">DSM 44268</strain>
    </source>
</reference>
<dbReference type="AlphaFoldDB" id="A0A1G7HPS0"/>
<evidence type="ECO:0000313" key="2">
    <source>
        <dbReference type="EMBL" id="SDF02400.1"/>
    </source>
</evidence>
<feature type="transmembrane region" description="Helical" evidence="1">
    <location>
        <begin position="151"/>
        <end position="170"/>
    </location>
</feature>
<dbReference type="STRING" id="1550231.SAMN05660662_0752"/>